<organism evidence="2 3">
    <name type="scientific">Paremcibacter congregatus</name>
    <dbReference type="NCBI Taxonomy" id="2043170"/>
    <lineage>
        <taxon>Bacteria</taxon>
        <taxon>Pseudomonadati</taxon>
        <taxon>Pseudomonadota</taxon>
        <taxon>Alphaproteobacteria</taxon>
        <taxon>Emcibacterales</taxon>
        <taxon>Emcibacteraceae</taxon>
        <taxon>Paremcibacter</taxon>
    </lineage>
</organism>
<keyword evidence="3" id="KW-1185">Reference proteome</keyword>
<evidence type="ECO:0000256" key="1">
    <source>
        <dbReference type="SAM" id="Phobius"/>
    </source>
</evidence>
<evidence type="ECO:0000313" key="3">
    <source>
        <dbReference type="Proteomes" id="UP000229730"/>
    </source>
</evidence>
<name>A0A2G4YSH4_9PROT</name>
<dbReference type="RefSeq" id="WP_099472180.1">
    <property type="nucleotide sequence ID" value="NZ_CP041025.1"/>
</dbReference>
<keyword evidence="1" id="KW-1133">Transmembrane helix</keyword>
<accession>A0A2G4YSH4</accession>
<comment type="caution">
    <text evidence="2">The sequence shown here is derived from an EMBL/GenBank/DDBJ whole genome shotgun (WGS) entry which is preliminary data.</text>
</comment>
<dbReference type="AlphaFoldDB" id="A0A2G4YSH4"/>
<feature type="transmembrane region" description="Helical" evidence="1">
    <location>
        <begin position="82"/>
        <end position="104"/>
    </location>
</feature>
<reference evidence="2 3" key="1">
    <citation type="submission" date="2017-10" db="EMBL/GenBank/DDBJ databases">
        <title>Frigbacter circumglobatus gen. nov. sp. nov., isolated from sediment cultured in situ.</title>
        <authorList>
            <person name="Zhao Z."/>
        </authorList>
    </citation>
    <scope>NUCLEOTIDE SEQUENCE [LARGE SCALE GENOMIC DNA]</scope>
    <source>
        <strain evidence="2 3">ZYL</strain>
    </source>
</reference>
<feature type="transmembrane region" description="Helical" evidence="1">
    <location>
        <begin position="20"/>
        <end position="36"/>
    </location>
</feature>
<evidence type="ECO:0000313" key="2">
    <source>
        <dbReference type="EMBL" id="PHZ85291.1"/>
    </source>
</evidence>
<proteinExistence type="predicted"/>
<dbReference type="Proteomes" id="UP000229730">
    <property type="component" value="Unassembled WGS sequence"/>
</dbReference>
<feature type="transmembrane region" description="Helical" evidence="1">
    <location>
        <begin position="110"/>
        <end position="128"/>
    </location>
</feature>
<keyword evidence="1" id="KW-0472">Membrane</keyword>
<dbReference type="InParanoid" id="A0A2G4YSH4"/>
<keyword evidence="1" id="KW-0812">Transmembrane</keyword>
<gene>
    <name evidence="2" type="ORF">CRD36_07760</name>
</gene>
<dbReference type="EMBL" id="PDEM01000016">
    <property type="protein sequence ID" value="PHZ85291.1"/>
    <property type="molecule type" value="Genomic_DNA"/>
</dbReference>
<sequence>MKEYTTKEKSNKNQYFKEFFPPIVIYVVLIFTLNLVQDDLEGSVWVYPVALSPLVPIFFVFRAVIRFIQRSDEFIRKLHGESAVVTLVIVNFIGFAYGLLISVGIPAPDLFLAASLICPVYFLVYAYLSRKHGGGGCL</sequence>
<feature type="transmembrane region" description="Helical" evidence="1">
    <location>
        <begin position="42"/>
        <end position="61"/>
    </location>
</feature>
<protein>
    <submittedName>
        <fullName evidence="2">Uncharacterized protein</fullName>
    </submittedName>
</protein>